<evidence type="ECO:0000313" key="2">
    <source>
        <dbReference type="EMBL" id="UUP16119.1"/>
    </source>
</evidence>
<accession>A0ABY5MFU1</accession>
<keyword evidence="3" id="KW-1185">Reference proteome</keyword>
<dbReference type="EMBL" id="CP030941">
    <property type="protein sequence ID" value="UUP16119.1"/>
    <property type="molecule type" value="Genomic_DNA"/>
</dbReference>
<sequence length="51" mass="5803">MFFSQSLTVPLALWERNLLLKYTRVLRVLTFGLLISPYAFSLGAVVRTGDQ</sequence>
<evidence type="ECO:0000313" key="3">
    <source>
        <dbReference type="Proteomes" id="UP001342418"/>
    </source>
</evidence>
<organism evidence="2 3">
    <name type="scientific">Nitratireductor thuwali</name>
    <dbReference type="NCBI Taxonomy" id="2267699"/>
    <lineage>
        <taxon>Bacteria</taxon>
        <taxon>Pseudomonadati</taxon>
        <taxon>Pseudomonadota</taxon>
        <taxon>Alphaproteobacteria</taxon>
        <taxon>Hyphomicrobiales</taxon>
        <taxon>Phyllobacteriaceae</taxon>
        <taxon>Nitratireductor</taxon>
    </lineage>
</organism>
<name>A0ABY5MFU1_9HYPH</name>
<dbReference type="Proteomes" id="UP001342418">
    <property type="component" value="Chromosome"/>
</dbReference>
<reference evidence="2 3" key="1">
    <citation type="submission" date="2018-07" db="EMBL/GenBank/DDBJ databases">
        <title>Genome sequence of Nitratireductor thuwali#1536.</title>
        <authorList>
            <person name="Michoud G."/>
            <person name="Merlino G."/>
            <person name="Sefrji F.O."/>
            <person name="Daffonchio D."/>
        </authorList>
    </citation>
    <scope>NUCLEOTIDE SEQUENCE [LARGE SCALE GENOMIC DNA]</scope>
    <source>
        <strain evidence="3">Nit1536</strain>
    </source>
</reference>
<keyword evidence="1" id="KW-1133">Transmembrane helix</keyword>
<protein>
    <submittedName>
        <fullName evidence="2">Uncharacterized protein</fullName>
    </submittedName>
</protein>
<evidence type="ECO:0000256" key="1">
    <source>
        <dbReference type="SAM" id="Phobius"/>
    </source>
</evidence>
<gene>
    <name evidence="2" type="ORF">NTH_00561</name>
</gene>
<keyword evidence="1" id="KW-0472">Membrane</keyword>
<feature type="transmembrane region" description="Helical" evidence="1">
    <location>
        <begin position="25"/>
        <end position="46"/>
    </location>
</feature>
<proteinExistence type="predicted"/>
<keyword evidence="1" id="KW-0812">Transmembrane</keyword>